<evidence type="ECO:0000313" key="2">
    <source>
        <dbReference type="Proteomes" id="UP000076532"/>
    </source>
</evidence>
<feature type="non-terminal residue" evidence="1">
    <location>
        <position position="68"/>
    </location>
</feature>
<proteinExistence type="predicted"/>
<feature type="non-terminal residue" evidence="1">
    <location>
        <position position="1"/>
    </location>
</feature>
<dbReference type="Proteomes" id="UP000076532">
    <property type="component" value="Unassembled WGS sequence"/>
</dbReference>
<accession>A0A166C8G7</accession>
<dbReference type="CDD" id="cd00303">
    <property type="entry name" value="retropepsin_like"/>
    <property type="match status" value="1"/>
</dbReference>
<sequence length="68" mass="7563">FVASNNLSTVPLRKPLRMLTINNSDISSGLITRKVTLRVSIDDHSEDLALLVTDIGDDNIILGMNWLR</sequence>
<dbReference type="EMBL" id="KV417633">
    <property type="protein sequence ID" value="KZP13395.1"/>
    <property type="molecule type" value="Genomic_DNA"/>
</dbReference>
<reference evidence="1 2" key="1">
    <citation type="journal article" date="2016" name="Mol. Biol. Evol.">
        <title>Comparative Genomics of Early-Diverging Mushroom-Forming Fungi Provides Insights into the Origins of Lignocellulose Decay Capabilities.</title>
        <authorList>
            <person name="Nagy L.G."/>
            <person name="Riley R."/>
            <person name="Tritt A."/>
            <person name="Adam C."/>
            <person name="Daum C."/>
            <person name="Floudas D."/>
            <person name="Sun H."/>
            <person name="Yadav J.S."/>
            <person name="Pangilinan J."/>
            <person name="Larsson K.H."/>
            <person name="Matsuura K."/>
            <person name="Barry K."/>
            <person name="Labutti K."/>
            <person name="Kuo R."/>
            <person name="Ohm R.A."/>
            <person name="Bhattacharya S.S."/>
            <person name="Shirouzu T."/>
            <person name="Yoshinaga Y."/>
            <person name="Martin F.M."/>
            <person name="Grigoriev I.V."/>
            <person name="Hibbett D.S."/>
        </authorList>
    </citation>
    <scope>NUCLEOTIDE SEQUENCE [LARGE SCALE GENOMIC DNA]</scope>
    <source>
        <strain evidence="1 2">CBS 109695</strain>
    </source>
</reference>
<dbReference type="OrthoDB" id="3257486at2759"/>
<evidence type="ECO:0000313" key="1">
    <source>
        <dbReference type="EMBL" id="KZP13395.1"/>
    </source>
</evidence>
<gene>
    <name evidence="1" type="ORF">FIBSPDRAFT_685117</name>
</gene>
<name>A0A166C8G7_9AGAM</name>
<keyword evidence="2" id="KW-1185">Reference proteome</keyword>
<dbReference type="STRING" id="436010.A0A166C8G7"/>
<organism evidence="1 2">
    <name type="scientific">Athelia psychrophila</name>
    <dbReference type="NCBI Taxonomy" id="1759441"/>
    <lineage>
        <taxon>Eukaryota</taxon>
        <taxon>Fungi</taxon>
        <taxon>Dikarya</taxon>
        <taxon>Basidiomycota</taxon>
        <taxon>Agaricomycotina</taxon>
        <taxon>Agaricomycetes</taxon>
        <taxon>Agaricomycetidae</taxon>
        <taxon>Atheliales</taxon>
        <taxon>Atheliaceae</taxon>
        <taxon>Athelia</taxon>
    </lineage>
</organism>
<dbReference type="AlphaFoldDB" id="A0A166C8G7"/>
<dbReference type="Pfam" id="PF08284">
    <property type="entry name" value="RVP_2"/>
    <property type="match status" value="1"/>
</dbReference>
<protein>
    <submittedName>
        <fullName evidence="1">Uncharacterized protein</fullName>
    </submittedName>
</protein>